<proteinExistence type="predicted"/>
<evidence type="ECO:0000313" key="1">
    <source>
        <dbReference type="EMBL" id="MBB6051262.1"/>
    </source>
</evidence>
<reference evidence="1 2" key="1">
    <citation type="submission" date="2020-08" db="EMBL/GenBank/DDBJ databases">
        <title>Genomic Encyclopedia of Type Strains, Phase IV (KMG-IV): sequencing the most valuable type-strain genomes for metagenomic binning, comparative biology and taxonomic classification.</title>
        <authorList>
            <person name="Goeker M."/>
        </authorList>
    </citation>
    <scope>NUCLEOTIDE SEQUENCE [LARGE SCALE GENOMIC DNA]</scope>
    <source>
        <strain evidence="1 2">DSM 23562</strain>
    </source>
</reference>
<dbReference type="AlphaFoldDB" id="A0A7W9SR45"/>
<evidence type="ECO:0000313" key="2">
    <source>
        <dbReference type="Proteomes" id="UP000520814"/>
    </source>
</evidence>
<dbReference type="InterPro" id="IPR035093">
    <property type="entry name" value="RelE/ParE_toxin_dom_sf"/>
</dbReference>
<dbReference type="Proteomes" id="UP000520814">
    <property type="component" value="Unassembled WGS sequence"/>
</dbReference>
<protein>
    <recommendedName>
        <fullName evidence="3">Type II toxin-antitoxin system RelE/ParE family toxin</fullName>
    </recommendedName>
</protein>
<accession>A0A7W9SR45</accession>
<name>A0A7W9SR45_ARMRO</name>
<gene>
    <name evidence="1" type="ORF">HNQ39_003072</name>
</gene>
<dbReference type="Gene3D" id="3.30.2310.20">
    <property type="entry name" value="RelE-like"/>
    <property type="match status" value="1"/>
</dbReference>
<keyword evidence="2" id="KW-1185">Reference proteome</keyword>
<evidence type="ECO:0008006" key="3">
    <source>
        <dbReference type="Google" id="ProtNLM"/>
    </source>
</evidence>
<sequence>MEELPRYRIRFSVQAGQDAVEIAHSLLEFSESPEAARTLHSLFYNEAGKLSTLPDRYMVQERESARWGVPVRRILVRRWHLYYSVDSEGPDGPLVTILFFWPAMAEPIEEEQLRQIRRNQ</sequence>
<dbReference type="RefSeq" id="WP_184197899.1">
    <property type="nucleotide sequence ID" value="NZ_JACHGW010000003.1"/>
</dbReference>
<dbReference type="EMBL" id="JACHGW010000003">
    <property type="protein sequence ID" value="MBB6051262.1"/>
    <property type="molecule type" value="Genomic_DNA"/>
</dbReference>
<organism evidence="1 2">
    <name type="scientific">Armatimonas rosea</name>
    <dbReference type="NCBI Taxonomy" id="685828"/>
    <lineage>
        <taxon>Bacteria</taxon>
        <taxon>Bacillati</taxon>
        <taxon>Armatimonadota</taxon>
        <taxon>Armatimonadia</taxon>
        <taxon>Armatimonadales</taxon>
        <taxon>Armatimonadaceae</taxon>
        <taxon>Armatimonas</taxon>
    </lineage>
</organism>
<comment type="caution">
    <text evidence="1">The sequence shown here is derived from an EMBL/GenBank/DDBJ whole genome shotgun (WGS) entry which is preliminary data.</text>
</comment>